<dbReference type="RefSeq" id="WP_188852581.1">
    <property type="nucleotide sequence ID" value="NZ_BMJJ01000008.1"/>
</dbReference>
<keyword evidence="8" id="KW-1185">Reference proteome</keyword>
<dbReference type="GO" id="GO:0005524">
    <property type="term" value="F:ATP binding"/>
    <property type="evidence" value="ECO:0007669"/>
    <property type="project" value="UniProtKB-KW"/>
</dbReference>
<dbReference type="SUPFAM" id="SSF53613">
    <property type="entry name" value="Ribokinase-like"/>
    <property type="match status" value="1"/>
</dbReference>
<dbReference type="PANTHER" id="PTHR43085:SF1">
    <property type="entry name" value="PSEUDOURIDINE KINASE-RELATED"/>
    <property type="match status" value="1"/>
</dbReference>
<reference evidence="7" key="2">
    <citation type="submission" date="2020-09" db="EMBL/GenBank/DDBJ databases">
        <authorList>
            <person name="Sun Q."/>
            <person name="Zhou Y."/>
        </authorList>
    </citation>
    <scope>NUCLEOTIDE SEQUENCE</scope>
    <source>
        <strain evidence="7">CGMCC 1.15493</strain>
    </source>
</reference>
<keyword evidence="3" id="KW-0547">Nucleotide-binding</keyword>
<dbReference type="InterPro" id="IPR029056">
    <property type="entry name" value="Ribokinase-like"/>
</dbReference>
<keyword evidence="2" id="KW-0808">Transferase</keyword>
<name>A0A917DCM3_9HYPH</name>
<evidence type="ECO:0000256" key="4">
    <source>
        <dbReference type="ARBA" id="ARBA00022777"/>
    </source>
</evidence>
<dbReference type="GO" id="GO:0016301">
    <property type="term" value="F:kinase activity"/>
    <property type="evidence" value="ECO:0007669"/>
    <property type="project" value="UniProtKB-KW"/>
</dbReference>
<evidence type="ECO:0000259" key="6">
    <source>
        <dbReference type="Pfam" id="PF00294"/>
    </source>
</evidence>
<evidence type="ECO:0000256" key="5">
    <source>
        <dbReference type="ARBA" id="ARBA00022840"/>
    </source>
</evidence>
<keyword evidence="4" id="KW-0418">Kinase</keyword>
<reference evidence="7" key="1">
    <citation type="journal article" date="2014" name="Int. J. Syst. Evol. Microbiol.">
        <title>Complete genome sequence of Corynebacterium casei LMG S-19264T (=DSM 44701T), isolated from a smear-ripened cheese.</title>
        <authorList>
            <consortium name="US DOE Joint Genome Institute (JGI-PGF)"/>
            <person name="Walter F."/>
            <person name="Albersmeier A."/>
            <person name="Kalinowski J."/>
            <person name="Ruckert C."/>
        </authorList>
    </citation>
    <scope>NUCLEOTIDE SEQUENCE</scope>
    <source>
        <strain evidence="7">CGMCC 1.15493</strain>
    </source>
</reference>
<dbReference type="PANTHER" id="PTHR43085">
    <property type="entry name" value="HEXOKINASE FAMILY MEMBER"/>
    <property type="match status" value="1"/>
</dbReference>
<evidence type="ECO:0000313" key="7">
    <source>
        <dbReference type="EMBL" id="GGD26881.1"/>
    </source>
</evidence>
<keyword evidence="5" id="KW-0067">ATP-binding</keyword>
<dbReference type="Proteomes" id="UP000613160">
    <property type="component" value="Unassembled WGS sequence"/>
</dbReference>
<proteinExistence type="inferred from homology"/>
<dbReference type="Pfam" id="PF00294">
    <property type="entry name" value="PfkB"/>
    <property type="match status" value="1"/>
</dbReference>
<dbReference type="EMBL" id="BMJJ01000008">
    <property type="protein sequence ID" value="GGD26881.1"/>
    <property type="molecule type" value="Genomic_DNA"/>
</dbReference>
<evidence type="ECO:0000256" key="3">
    <source>
        <dbReference type="ARBA" id="ARBA00022741"/>
    </source>
</evidence>
<comment type="caution">
    <text evidence="7">The sequence shown here is derived from an EMBL/GenBank/DDBJ whole genome shotgun (WGS) entry which is preliminary data.</text>
</comment>
<dbReference type="CDD" id="cd01167">
    <property type="entry name" value="bac_FRK"/>
    <property type="match status" value="1"/>
</dbReference>
<comment type="similarity">
    <text evidence="1">Belongs to the carbohydrate kinase PfkB family.</text>
</comment>
<accession>A0A917DCM3</accession>
<evidence type="ECO:0000313" key="8">
    <source>
        <dbReference type="Proteomes" id="UP000613160"/>
    </source>
</evidence>
<dbReference type="Gene3D" id="3.40.1190.20">
    <property type="match status" value="1"/>
</dbReference>
<gene>
    <name evidence="7" type="primary">mtlZ</name>
    <name evidence="7" type="ORF">GCM10011335_32420</name>
</gene>
<dbReference type="AlphaFoldDB" id="A0A917DCM3"/>
<dbReference type="InterPro" id="IPR011611">
    <property type="entry name" value="PfkB_dom"/>
</dbReference>
<evidence type="ECO:0000256" key="2">
    <source>
        <dbReference type="ARBA" id="ARBA00022679"/>
    </source>
</evidence>
<organism evidence="7 8">
    <name type="scientific">Aureimonas glaciei</name>
    <dbReference type="NCBI Taxonomy" id="1776957"/>
    <lineage>
        <taxon>Bacteria</taxon>
        <taxon>Pseudomonadati</taxon>
        <taxon>Pseudomonadota</taxon>
        <taxon>Alphaproteobacteria</taxon>
        <taxon>Hyphomicrobiales</taxon>
        <taxon>Aurantimonadaceae</taxon>
        <taxon>Aureimonas</taxon>
    </lineage>
</organism>
<protein>
    <submittedName>
        <fullName evidence="7">Fructokinase</fullName>
    </submittedName>
</protein>
<sequence>MFLSCGDALFDVFAEPDADVSRIGLRAVVGGSPLNVALGLARLGHPAGFFTKVSSDLFGRRLRDFMSAEAIDPRFLIPTDRNTTLAIVSLAKSGSAEYSFYIDGTADRSIEPDEVPADLPRELDAIHVASYSTVTEPTASALVRLIAQEKDRRFISYDPNIRASIEPDLDIWRAKVAEIVPSAALVKASDEDLAQLYPGRALETVLSDWVSAGASLAIVTRGEKGAIALSSSGVGATMDGLAVNVVDTVGAGDTFQAATLAKLKEDGAMSRAGLAALDTAGLQSLLRFAVRAAAITCGRRGADLPRRADLGLPPL</sequence>
<evidence type="ECO:0000256" key="1">
    <source>
        <dbReference type="ARBA" id="ARBA00010688"/>
    </source>
</evidence>
<feature type="domain" description="Carbohydrate kinase PfkB" evidence="6">
    <location>
        <begin position="26"/>
        <end position="305"/>
    </location>
</feature>
<dbReference type="InterPro" id="IPR050306">
    <property type="entry name" value="PfkB_Carbo_kinase"/>
</dbReference>